<organism evidence="2 3">
    <name type="scientific">Linum tenue</name>
    <dbReference type="NCBI Taxonomy" id="586396"/>
    <lineage>
        <taxon>Eukaryota</taxon>
        <taxon>Viridiplantae</taxon>
        <taxon>Streptophyta</taxon>
        <taxon>Embryophyta</taxon>
        <taxon>Tracheophyta</taxon>
        <taxon>Spermatophyta</taxon>
        <taxon>Magnoliopsida</taxon>
        <taxon>eudicotyledons</taxon>
        <taxon>Gunneridae</taxon>
        <taxon>Pentapetalae</taxon>
        <taxon>rosids</taxon>
        <taxon>fabids</taxon>
        <taxon>Malpighiales</taxon>
        <taxon>Linaceae</taxon>
        <taxon>Linum</taxon>
    </lineage>
</organism>
<dbReference type="EMBL" id="CAMGYJ010000007">
    <property type="protein sequence ID" value="CAI0447288.1"/>
    <property type="molecule type" value="Genomic_DNA"/>
</dbReference>
<feature type="compositionally biased region" description="Low complexity" evidence="1">
    <location>
        <begin position="61"/>
        <end position="70"/>
    </location>
</feature>
<sequence length="100" mass="11093">MLKPPNSLFFPISRFFHLSSSPSLDYSITAGESPFIESPNSPLRSRMILELREKERILLLSSTSQSSRSTAGAPLGQSIERHQHPPVAVNLGFGRWISKA</sequence>
<name>A0AAV0MMH0_9ROSI</name>
<proteinExistence type="predicted"/>
<evidence type="ECO:0000313" key="3">
    <source>
        <dbReference type="Proteomes" id="UP001154282"/>
    </source>
</evidence>
<evidence type="ECO:0000256" key="1">
    <source>
        <dbReference type="SAM" id="MobiDB-lite"/>
    </source>
</evidence>
<accession>A0AAV0MMH0</accession>
<protein>
    <submittedName>
        <fullName evidence="2">Uncharacterized protein</fullName>
    </submittedName>
</protein>
<gene>
    <name evidence="2" type="ORF">LITE_LOCUS29354</name>
</gene>
<comment type="caution">
    <text evidence="2">The sequence shown here is derived from an EMBL/GenBank/DDBJ whole genome shotgun (WGS) entry which is preliminary data.</text>
</comment>
<reference evidence="2" key="1">
    <citation type="submission" date="2022-08" db="EMBL/GenBank/DDBJ databases">
        <authorList>
            <person name="Gutierrez-Valencia J."/>
        </authorList>
    </citation>
    <scope>NUCLEOTIDE SEQUENCE</scope>
</reference>
<keyword evidence="3" id="KW-1185">Reference proteome</keyword>
<dbReference type="AlphaFoldDB" id="A0AAV0MMH0"/>
<dbReference type="Proteomes" id="UP001154282">
    <property type="component" value="Unassembled WGS sequence"/>
</dbReference>
<feature type="region of interest" description="Disordered" evidence="1">
    <location>
        <begin position="61"/>
        <end position="81"/>
    </location>
</feature>
<evidence type="ECO:0000313" key="2">
    <source>
        <dbReference type="EMBL" id="CAI0447288.1"/>
    </source>
</evidence>